<evidence type="ECO:0000256" key="1">
    <source>
        <dbReference type="SAM" id="MobiDB-lite"/>
    </source>
</evidence>
<organism evidence="2">
    <name type="scientific">Ixodes ricinus</name>
    <name type="common">Common tick</name>
    <name type="synonym">Acarus ricinus</name>
    <dbReference type="NCBI Taxonomy" id="34613"/>
    <lineage>
        <taxon>Eukaryota</taxon>
        <taxon>Metazoa</taxon>
        <taxon>Ecdysozoa</taxon>
        <taxon>Arthropoda</taxon>
        <taxon>Chelicerata</taxon>
        <taxon>Arachnida</taxon>
        <taxon>Acari</taxon>
        <taxon>Parasitiformes</taxon>
        <taxon>Ixodida</taxon>
        <taxon>Ixodoidea</taxon>
        <taxon>Ixodidae</taxon>
        <taxon>Ixodinae</taxon>
        <taxon>Ixodes</taxon>
    </lineage>
</organism>
<dbReference type="AlphaFoldDB" id="A0A6B0UL82"/>
<protein>
    <submittedName>
        <fullName evidence="2">Uncharacterized protein</fullName>
    </submittedName>
</protein>
<sequence length="113" mass="12944">MTLWQTWCPTCPPCPPRRPRRSTATACLPTGASAASSPRGVGRARTVPTSRPRSRAPRRRLWTLMTLCTWTLSESRRRSLVRNLRCPSSSSAAIQIRRRWMTSRLTLWWPLPT</sequence>
<accession>A0A6B0UL82</accession>
<reference evidence="2" key="1">
    <citation type="submission" date="2019-12" db="EMBL/GenBank/DDBJ databases">
        <title>An insight into the sialome of adult female Ixodes ricinus ticks feeding for 6 days.</title>
        <authorList>
            <person name="Perner J."/>
            <person name="Ribeiro J.M.C."/>
        </authorList>
    </citation>
    <scope>NUCLEOTIDE SEQUENCE</scope>
    <source>
        <strain evidence="2">Semi-engorged</strain>
        <tissue evidence="2">Salivary glands</tissue>
    </source>
</reference>
<proteinExistence type="predicted"/>
<dbReference type="EMBL" id="GIFC01008125">
    <property type="protein sequence ID" value="MXU90208.1"/>
    <property type="molecule type" value="Transcribed_RNA"/>
</dbReference>
<evidence type="ECO:0000313" key="2">
    <source>
        <dbReference type="EMBL" id="MXU90208.1"/>
    </source>
</evidence>
<feature type="region of interest" description="Disordered" evidence="1">
    <location>
        <begin position="15"/>
        <end position="55"/>
    </location>
</feature>
<name>A0A6B0UL82_IXORI</name>